<gene>
    <name evidence="1" type="ORF">METHB2_170003</name>
</gene>
<name>A0A8S0WZ58_9GAMM</name>
<evidence type="ECO:0000313" key="1">
    <source>
        <dbReference type="EMBL" id="CAA9889985.1"/>
    </source>
</evidence>
<reference evidence="1 2" key="1">
    <citation type="submission" date="2020-02" db="EMBL/GenBank/DDBJ databases">
        <authorList>
            <person name="Hogendoorn C."/>
        </authorList>
    </citation>
    <scope>NUCLEOTIDE SEQUENCE [LARGE SCALE GENOMIC DNA]</scope>
    <source>
        <strain evidence="1">METHB21</strain>
    </source>
</reference>
<dbReference type="RefSeq" id="WP_174624957.1">
    <property type="nucleotide sequence ID" value="NZ_CADCXN010000044.1"/>
</dbReference>
<keyword evidence="2" id="KW-1185">Reference proteome</keyword>
<organism evidence="1 2">
    <name type="scientific">Candidatus Methylobacter favarea</name>
    <dbReference type="NCBI Taxonomy" id="2707345"/>
    <lineage>
        <taxon>Bacteria</taxon>
        <taxon>Pseudomonadati</taxon>
        <taxon>Pseudomonadota</taxon>
        <taxon>Gammaproteobacteria</taxon>
        <taxon>Methylococcales</taxon>
        <taxon>Methylococcaceae</taxon>
        <taxon>Methylobacter</taxon>
    </lineage>
</organism>
<dbReference type="Proteomes" id="UP000494216">
    <property type="component" value="Unassembled WGS sequence"/>
</dbReference>
<sequence>MTRAPGKLKKSSNWLKLYPGLLEVLGVDQDGNMMRGNNRFLGSNIIPKFLSKSRDATLLLFMRLKRYLANARAYRQPELKNAL</sequence>
<dbReference type="EMBL" id="CADCXN010000044">
    <property type="protein sequence ID" value="CAA9889985.1"/>
    <property type="molecule type" value="Genomic_DNA"/>
</dbReference>
<accession>A0A8S0WZ58</accession>
<proteinExistence type="predicted"/>
<protein>
    <submittedName>
        <fullName evidence="1">Uncharacterized protein</fullName>
    </submittedName>
</protein>
<dbReference type="AlphaFoldDB" id="A0A8S0WZ58"/>
<evidence type="ECO:0000313" key="2">
    <source>
        <dbReference type="Proteomes" id="UP000494216"/>
    </source>
</evidence>
<comment type="caution">
    <text evidence="1">The sequence shown here is derived from an EMBL/GenBank/DDBJ whole genome shotgun (WGS) entry which is preliminary data.</text>
</comment>